<keyword evidence="3" id="KW-1185">Reference proteome</keyword>
<organism evidence="2 3">
    <name type="scientific">Eimeria mitis</name>
    <dbReference type="NCBI Taxonomy" id="44415"/>
    <lineage>
        <taxon>Eukaryota</taxon>
        <taxon>Sar</taxon>
        <taxon>Alveolata</taxon>
        <taxon>Apicomplexa</taxon>
        <taxon>Conoidasida</taxon>
        <taxon>Coccidia</taxon>
        <taxon>Eucoccidiorida</taxon>
        <taxon>Eimeriorina</taxon>
        <taxon>Eimeriidae</taxon>
        <taxon>Eimeria</taxon>
    </lineage>
</organism>
<dbReference type="EMBL" id="HG732291">
    <property type="protein sequence ID" value="CDJ35715.1"/>
    <property type="molecule type" value="Genomic_DNA"/>
</dbReference>
<sequence>MAAAQQMRQPDEAFADTSDTVEMSESDAVAQATTSGDGEPFGAKDIRCHPFVRLPAVNLEDVHLRYNGALVLSFDLGVTTPMEAYMKMRSLFAKDSLTAEDVSTLMVNADYLAKYAVAKLARPCRKCTAGHLLMRLSALFMAFDYLVCTIKLLGDHMDAGSWWPAFVQRFRTDYFFPEDSRRPKSKILNNLVNRLSAALSIYKQARRPALEEVIELKRAILNHASKDSQLANPLWKLWIEDDKQFSPSSGHVESPSDVQARSQEDPKHS</sequence>
<accession>U6KCF8</accession>
<evidence type="ECO:0000313" key="2">
    <source>
        <dbReference type="EMBL" id="CDJ35715.1"/>
    </source>
</evidence>
<dbReference type="RefSeq" id="XP_037878004.1">
    <property type="nucleotide sequence ID" value="XM_038022150.1"/>
</dbReference>
<protein>
    <submittedName>
        <fullName evidence="2">Uncharacterized protein</fullName>
    </submittedName>
</protein>
<proteinExistence type="predicted"/>
<dbReference type="AlphaFoldDB" id="U6KCF8"/>
<dbReference type="VEuPathDB" id="ToxoDB:EMH_0100160"/>
<reference evidence="2" key="1">
    <citation type="submission" date="2013-10" db="EMBL/GenBank/DDBJ databases">
        <title>Genomic analysis of the causative agents of coccidiosis in chickens.</title>
        <authorList>
            <person name="Reid A.J."/>
            <person name="Blake D."/>
            <person name="Billington K."/>
            <person name="Browne H."/>
            <person name="Dunn M."/>
            <person name="Hung S."/>
            <person name="Kawahara F."/>
            <person name="Miranda-Saavedra D."/>
            <person name="Mourier T."/>
            <person name="Nagra H."/>
            <person name="Otto T.D."/>
            <person name="Rawlings N."/>
            <person name="Sanchez A."/>
            <person name="Sanders M."/>
            <person name="Subramaniam C."/>
            <person name="Tay Y."/>
            <person name="Dear P."/>
            <person name="Doerig C."/>
            <person name="Gruber A."/>
            <person name="Parkinson J."/>
            <person name="Shirley M."/>
            <person name="Wan K.L."/>
            <person name="Berriman M."/>
            <person name="Tomley F."/>
            <person name="Pain A."/>
        </authorList>
    </citation>
    <scope>NUCLEOTIDE SEQUENCE [LARGE SCALE GENOMIC DNA]</scope>
    <source>
        <strain evidence="2">Houghton</strain>
    </source>
</reference>
<reference evidence="2" key="2">
    <citation type="submission" date="2013-10" db="EMBL/GenBank/DDBJ databases">
        <authorList>
            <person name="Aslett M."/>
        </authorList>
    </citation>
    <scope>NUCLEOTIDE SEQUENCE [LARGE SCALE GENOMIC DNA]</scope>
    <source>
        <strain evidence="2">Houghton</strain>
    </source>
</reference>
<name>U6KCF8_9EIME</name>
<dbReference type="GeneID" id="60404902"/>
<dbReference type="OrthoDB" id="347378at2759"/>
<gene>
    <name evidence="2" type="ORF">EMH_0100160</name>
</gene>
<evidence type="ECO:0000313" key="3">
    <source>
        <dbReference type="Proteomes" id="UP000030744"/>
    </source>
</evidence>
<feature type="compositionally biased region" description="Polar residues" evidence="1">
    <location>
        <begin position="245"/>
        <end position="261"/>
    </location>
</feature>
<feature type="region of interest" description="Disordered" evidence="1">
    <location>
        <begin position="1"/>
        <end position="41"/>
    </location>
</feature>
<dbReference type="Proteomes" id="UP000030744">
    <property type="component" value="Unassembled WGS sequence"/>
</dbReference>
<feature type="region of interest" description="Disordered" evidence="1">
    <location>
        <begin position="245"/>
        <end position="269"/>
    </location>
</feature>
<evidence type="ECO:0000256" key="1">
    <source>
        <dbReference type="SAM" id="MobiDB-lite"/>
    </source>
</evidence>